<dbReference type="AlphaFoldDB" id="A0A2P4R4L4"/>
<dbReference type="InterPro" id="IPR008589">
    <property type="entry name" value="MupG"/>
</dbReference>
<evidence type="ECO:0000313" key="3">
    <source>
        <dbReference type="EMBL" id="POH36207.1"/>
    </source>
</evidence>
<dbReference type="SUPFAM" id="SSF50891">
    <property type="entry name" value="Cyclophilin-like"/>
    <property type="match status" value="1"/>
</dbReference>
<reference evidence="3" key="1">
    <citation type="submission" date="2018-01" db="EMBL/GenBank/DDBJ databases">
        <title>Genome sequnecing of Lactobacillus formosensis KACC 18721.</title>
        <authorList>
            <person name="Kim S.-J."/>
            <person name="Heo J."/>
        </authorList>
    </citation>
    <scope>NUCLEOTIDE SEQUENCE</scope>
    <source>
        <strain evidence="3">KACC 18721</strain>
    </source>
</reference>
<protein>
    <submittedName>
        <fullName evidence="3">DUF871 domain-containing protein</fullName>
    </submittedName>
</protein>
<evidence type="ECO:0000259" key="2">
    <source>
        <dbReference type="Pfam" id="PF19200"/>
    </source>
</evidence>
<dbReference type="SUPFAM" id="SSF51445">
    <property type="entry name" value="(Trans)glycosidases"/>
    <property type="match status" value="1"/>
</dbReference>
<feature type="domain" description="6-phospho-N-acetylmuramidase N-terminal" evidence="2">
    <location>
        <begin position="3"/>
        <end position="218"/>
    </location>
</feature>
<organism evidence="3">
    <name type="scientific">Companilactobacillus formosensis</name>
    <dbReference type="NCBI Taxonomy" id="1617889"/>
    <lineage>
        <taxon>Bacteria</taxon>
        <taxon>Bacillati</taxon>
        <taxon>Bacillota</taxon>
        <taxon>Bacilli</taxon>
        <taxon>Lactobacillales</taxon>
        <taxon>Lactobacillaceae</taxon>
        <taxon>Companilactobacillus</taxon>
    </lineage>
</organism>
<name>A0A2P4R4L4_9LACO</name>
<dbReference type="InterPro" id="IPR017853">
    <property type="entry name" value="GH"/>
</dbReference>
<sequence>MLLGFSYYLDHTFNEDDQNYLQSMKQHHFTEIFTSLHIPEDNQTAYADRLKDLLDHTTSLELSVFVDIDKKSLQNLPQELTGFHLRLDDGFTNQDIAQMSQKSSLALNASTLSESDIAELHSYQANFHNLEAWHNFYPRPETGLDLNWFLQKNQWFKSLGITTQAFIPGDQALRGPIFSGLPTLESQRHQDLLAAAIQLQKNDVDKIFIGDPRLSLKYQNKFYDYFDKGVLDLTLKTNSQFPSYLTNRILHNRPDPAADVIRVVESRGMNALNTETVLPLQSTPRNAGSITIDNQNYGRYMGEVQLIKHDLPLDERVNVLGRIDQASIQLLPYIGANAAFKINTKE</sequence>
<dbReference type="InterPro" id="IPR013785">
    <property type="entry name" value="Aldolase_TIM"/>
</dbReference>
<dbReference type="EMBL" id="PPWZ01000075">
    <property type="protein sequence ID" value="POH36207.1"/>
    <property type="molecule type" value="Genomic_DNA"/>
</dbReference>
<evidence type="ECO:0000259" key="1">
    <source>
        <dbReference type="Pfam" id="PF05913"/>
    </source>
</evidence>
<dbReference type="PANTHER" id="PTHR38435:SF2">
    <property type="entry name" value="DUF871 DOMAIN-CONTAINING PROTEIN"/>
    <property type="match status" value="1"/>
</dbReference>
<gene>
    <name evidence="3" type="ORF">C2R26_09580</name>
</gene>
<dbReference type="Pfam" id="PF19200">
    <property type="entry name" value="MupG_N"/>
    <property type="match status" value="1"/>
</dbReference>
<dbReference type="InterPro" id="IPR029000">
    <property type="entry name" value="Cyclophilin-like_dom_sf"/>
</dbReference>
<dbReference type="Pfam" id="PF05913">
    <property type="entry name" value="MupG_C"/>
    <property type="match status" value="1"/>
</dbReference>
<comment type="caution">
    <text evidence="3">The sequence shown here is derived from an EMBL/GenBank/DDBJ whole genome shotgun (WGS) entry which is preliminary data.</text>
</comment>
<dbReference type="PANTHER" id="PTHR38435">
    <property type="match status" value="1"/>
</dbReference>
<dbReference type="InterPro" id="IPR043894">
    <property type="entry name" value="MupG_C"/>
</dbReference>
<dbReference type="Gene3D" id="2.40.100.10">
    <property type="entry name" value="Cyclophilin-like"/>
    <property type="match status" value="1"/>
</dbReference>
<dbReference type="Gene3D" id="3.20.20.70">
    <property type="entry name" value="Aldolase class I"/>
    <property type="match status" value="1"/>
</dbReference>
<accession>A0A2P4R4L4</accession>
<proteinExistence type="predicted"/>
<dbReference type="InterPro" id="IPR043797">
    <property type="entry name" value="MupG_N"/>
</dbReference>
<feature type="domain" description="6-phospho-N-acetylmuramidase C-terminal" evidence="1">
    <location>
        <begin position="237"/>
        <end position="342"/>
    </location>
</feature>